<keyword evidence="1" id="KW-0732">Signal</keyword>
<accession>A0A553HZI3</accession>
<evidence type="ECO:0000313" key="2">
    <source>
        <dbReference type="EMBL" id="TRX93368.1"/>
    </source>
</evidence>
<feature type="signal peptide" evidence="1">
    <location>
        <begin position="1"/>
        <end position="18"/>
    </location>
</feature>
<reference evidence="3" key="1">
    <citation type="submission" date="2019-06" db="EMBL/GenBank/DDBJ databases">
        <title>Draft genome sequence of the griseofulvin-producing fungus Xylaria cubensis strain G536.</title>
        <authorList>
            <person name="Mead M.E."/>
            <person name="Raja H.A."/>
            <person name="Steenwyk J.L."/>
            <person name="Knowles S.L."/>
            <person name="Oberlies N.H."/>
            <person name="Rokas A."/>
        </authorList>
    </citation>
    <scope>NUCLEOTIDE SEQUENCE [LARGE SCALE GENOMIC DNA]</scope>
    <source>
        <strain evidence="3">G536</strain>
    </source>
</reference>
<feature type="chain" id="PRO_5021795846" description="HD domain-containing protein" evidence="1">
    <location>
        <begin position="19"/>
        <end position="267"/>
    </location>
</feature>
<dbReference type="EMBL" id="VFLP01000029">
    <property type="protein sequence ID" value="TRX93368.1"/>
    <property type="molecule type" value="Genomic_DNA"/>
</dbReference>
<dbReference type="PANTHER" id="PTHR35569:SF1">
    <property type="entry name" value="CYANAMIDE HYDRATASE DDI2-RELATED"/>
    <property type="match status" value="1"/>
</dbReference>
<organism evidence="2 3">
    <name type="scientific">Xylaria flabelliformis</name>
    <dbReference type="NCBI Taxonomy" id="2512241"/>
    <lineage>
        <taxon>Eukaryota</taxon>
        <taxon>Fungi</taxon>
        <taxon>Dikarya</taxon>
        <taxon>Ascomycota</taxon>
        <taxon>Pezizomycotina</taxon>
        <taxon>Sordariomycetes</taxon>
        <taxon>Xylariomycetidae</taxon>
        <taxon>Xylariales</taxon>
        <taxon>Xylariaceae</taxon>
        <taxon>Xylaria</taxon>
    </lineage>
</organism>
<evidence type="ECO:0008006" key="4">
    <source>
        <dbReference type="Google" id="ProtNLM"/>
    </source>
</evidence>
<sequence>MKFSAPLSILALAGTSIAIPQKGYTTTKYPTTTLAGLEVIDTPLVRDVRKLVEEFNELQPYLYKHVMRTWLWGVAAMNANETLKSMIDPELHAVGTMMHDMGWDMRPNSPYVTLDQRFEADSGLAAVNFVKAHPSARNWDEVRLEKMYDGIALQIEHSLVANKNFQSRFIVQCVQWEIPGPRDPRIPEDDYNNILAKFPNHYASRGTNATFTWFAAHKPASTYNNAMEAFGNENVPGYNSTGHRLYDSITANSIKEAAMYPNSTIYS</sequence>
<name>A0A553HZI3_9PEZI</name>
<dbReference type="OrthoDB" id="4616705at2759"/>
<evidence type="ECO:0000256" key="1">
    <source>
        <dbReference type="SAM" id="SignalP"/>
    </source>
</evidence>
<proteinExistence type="predicted"/>
<dbReference type="AlphaFoldDB" id="A0A553HZI3"/>
<keyword evidence="3" id="KW-1185">Reference proteome</keyword>
<protein>
    <recommendedName>
        <fullName evidence="4">HD domain-containing protein</fullName>
    </recommendedName>
</protein>
<dbReference type="Proteomes" id="UP000319160">
    <property type="component" value="Unassembled WGS sequence"/>
</dbReference>
<dbReference type="PANTHER" id="PTHR35569">
    <property type="entry name" value="CYANAMIDE HYDRATASE DDI2-RELATED"/>
    <property type="match status" value="1"/>
</dbReference>
<gene>
    <name evidence="2" type="ORF">FHL15_005643</name>
</gene>
<evidence type="ECO:0000313" key="3">
    <source>
        <dbReference type="Proteomes" id="UP000319160"/>
    </source>
</evidence>
<comment type="caution">
    <text evidence="2">The sequence shown here is derived from an EMBL/GenBank/DDBJ whole genome shotgun (WGS) entry which is preliminary data.</text>
</comment>